<organism evidence="5 6">
    <name type="scientific">Microlunatus spumicola</name>
    <dbReference type="NCBI Taxonomy" id="81499"/>
    <lineage>
        <taxon>Bacteria</taxon>
        <taxon>Bacillati</taxon>
        <taxon>Actinomycetota</taxon>
        <taxon>Actinomycetes</taxon>
        <taxon>Propionibacteriales</taxon>
        <taxon>Propionibacteriaceae</taxon>
        <taxon>Microlunatus</taxon>
    </lineage>
</organism>
<reference evidence="6" key="1">
    <citation type="journal article" date="2019" name="Int. J. Syst. Evol. Microbiol.">
        <title>The Global Catalogue of Microorganisms (GCM) 10K type strain sequencing project: providing services to taxonomists for standard genome sequencing and annotation.</title>
        <authorList>
            <consortium name="The Broad Institute Genomics Platform"/>
            <consortium name="The Broad Institute Genome Sequencing Center for Infectious Disease"/>
            <person name="Wu L."/>
            <person name="Ma J."/>
        </authorList>
    </citation>
    <scope>NUCLEOTIDE SEQUENCE [LARGE SCALE GENOMIC DNA]</scope>
    <source>
        <strain evidence="6">JCM 16540</strain>
    </source>
</reference>
<evidence type="ECO:0000256" key="3">
    <source>
        <dbReference type="ARBA" id="ARBA00023180"/>
    </source>
</evidence>
<dbReference type="Gene3D" id="2.130.10.130">
    <property type="entry name" value="Integrin alpha, N-terminal"/>
    <property type="match status" value="2"/>
</dbReference>
<evidence type="ECO:0000256" key="1">
    <source>
        <dbReference type="ARBA" id="ARBA00022729"/>
    </source>
</evidence>
<keyword evidence="3" id="KW-0325">Glycoprotein</keyword>
<feature type="signal peptide" evidence="4">
    <location>
        <begin position="1"/>
        <end position="31"/>
    </location>
</feature>
<name>A0ABP6WK28_9ACTN</name>
<proteinExistence type="predicted"/>
<dbReference type="InterPro" id="IPR013519">
    <property type="entry name" value="Int_alpha_beta-p"/>
</dbReference>
<keyword evidence="2" id="KW-0677">Repeat</keyword>
<evidence type="ECO:0000313" key="5">
    <source>
        <dbReference type="EMBL" id="GAA3552412.1"/>
    </source>
</evidence>
<gene>
    <name evidence="5" type="ORF">GCM10022197_04300</name>
</gene>
<protein>
    <recommendedName>
        <fullName evidence="7">FG-GAP repeat-containing protein</fullName>
    </recommendedName>
</protein>
<dbReference type="Proteomes" id="UP001500767">
    <property type="component" value="Unassembled WGS sequence"/>
</dbReference>
<feature type="chain" id="PRO_5046375069" description="FG-GAP repeat-containing protein" evidence="4">
    <location>
        <begin position="32"/>
        <end position="492"/>
    </location>
</feature>
<evidence type="ECO:0000256" key="4">
    <source>
        <dbReference type="SAM" id="SignalP"/>
    </source>
</evidence>
<accession>A0ABP6WK28</accession>
<evidence type="ECO:0008006" key="7">
    <source>
        <dbReference type="Google" id="ProtNLM"/>
    </source>
</evidence>
<dbReference type="SMART" id="SM00191">
    <property type="entry name" value="Int_alpha"/>
    <property type="match status" value="4"/>
</dbReference>
<sequence length="492" mass="49384">MLVKVRAGLPLVVAVAAGLVVSGLAAPSALASTDCAFDAAAGTTADVQVFGLPRTATGAVEVRAHAGVPAQRIPGTAGTGFGTSLATAFVDSDHCADLAVGAPTAPGGGAVQVFLGAADGYATTPALTLRASSAADRFGSDLALRERSTGGVDVWVGAPGRTVAGHARAGAVDHFLITADGGARRLETITAADARHGQVQSSTGFGGVLAASGEGLLVGVPGHDVGRKKDAGAAYWYPLDTSTGSTRGGTMWTQSSAKVPGSPEGGDHFGAAVAVSRAGSPRWVLVGVPDEDLGKKKDTGSVQTFALDPVQRALIPRSAVDETHADAATRNTAGDRFGAAVAVDDGTCLGGGWLVGAPGRNAGKKADSGAFFSVRVPGSSCTSVRYTQRDLSQHDEKGDRFGSAIALLGRPAPDLDPVPVSQTVLVGTPGEDSASGVSNSGSVTSWALAEQRDEDGRPALAPFYQFFSASGAATRSLAFGSVLPDADTFVRH</sequence>
<keyword evidence="6" id="KW-1185">Reference proteome</keyword>
<dbReference type="PANTHER" id="PTHR36220">
    <property type="entry name" value="UNNAMED PRODUCT"/>
    <property type="match status" value="1"/>
</dbReference>
<dbReference type="Pfam" id="PF01839">
    <property type="entry name" value="FG-GAP"/>
    <property type="match status" value="1"/>
</dbReference>
<dbReference type="PANTHER" id="PTHR36220:SF1">
    <property type="entry name" value="GAMMA TUBULIN COMPLEX COMPONENT C-TERMINAL DOMAIN-CONTAINING PROTEIN"/>
    <property type="match status" value="1"/>
</dbReference>
<keyword evidence="1 4" id="KW-0732">Signal</keyword>
<dbReference type="SUPFAM" id="SSF69318">
    <property type="entry name" value="Integrin alpha N-terminal domain"/>
    <property type="match status" value="1"/>
</dbReference>
<evidence type="ECO:0000313" key="6">
    <source>
        <dbReference type="Proteomes" id="UP001500767"/>
    </source>
</evidence>
<evidence type="ECO:0000256" key="2">
    <source>
        <dbReference type="ARBA" id="ARBA00022737"/>
    </source>
</evidence>
<dbReference type="InterPro" id="IPR028994">
    <property type="entry name" value="Integrin_alpha_N"/>
</dbReference>
<dbReference type="EMBL" id="BAAAYR010000001">
    <property type="protein sequence ID" value="GAA3552412.1"/>
    <property type="molecule type" value="Genomic_DNA"/>
</dbReference>
<dbReference type="InterPro" id="IPR013517">
    <property type="entry name" value="FG-GAP"/>
</dbReference>
<comment type="caution">
    <text evidence="5">The sequence shown here is derived from an EMBL/GenBank/DDBJ whole genome shotgun (WGS) entry which is preliminary data.</text>
</comment>